<dbReference type="Pfam" id="PF14294">
    <property type="entry name" value="DUF4372"/>
    <property type="match status" value="1"/>
</dbReference>
<evidence type="ECO:0000313" key="2">
    <source>
        <dbReference type="EMBL" id="KAA6341257.1"/>
    </source>
</evidence>
<proteinExistence type="predicted"/>
<feature type="domain" description="DUF4372" evidence="1">
    <location>
        <begin position="5"/>
        <end position="34"/>
    </location>
</feature>
<gene>
    <name evidence="2" type="ORF">EZS27_010913</name>
</gene>
<accession>A0A5J4S526</accession>
<reference evidence="2" key="1">
    <citation type="submission" date="2019-03" db="EMBL/GenBank/DDBJ databases">
        <title>Single cell metagenomics reveals metabolic interactions within the superorganism composed of flagellate Streblomastix strix and complex community of Bacteroidetes bacteria on its surface.</title>
        <authorList>
            <person name="Treitli S.C."/>
            <person name="Kolisko M."/>
            <person name="Husnik F."/>
            <person name="Keeling P."/>
            <person name="Hampl V."/>
        </authorList>
    </citation>
    <scope>NUCLEOTIDE SEQUENCE</scope>
    <source>
        <strain evidence="2">STM</strain>
    </source>
</reference>
<dbReference type="InterPro" id="IPR025399">
    <property type="entry name" value="DUF4372"/>
</dbReference>
<sequence length="34" mass="4122">MFQDKYVFAQLTVFLDGNHFNHLVRKYVGDKYVK</sequence>
<dbReference type="EMBL" id="SNRY01000401">
    <property type="protein sequence ID" value="KAA6341257.1"/>
    <property type="molecule type" value="Genomic_DNA"/>
</dbReference>
<evidence type="ECO:0000259" key="1">
    <source>
        <dbReference type="Pfam" id="PF14294"/>
    </source>
</evidence>
<name>A0A5J4S526_9ZZZZ</name>
<protein>
    <recommendedName>
        <fullName evidence="1">DUF4372 domain-containing protein</fullName>
    </recommendedName>
</protein>
<feature type="non-terminal residue" evidence="2">
    <location>
        <position position="34"/>
    </location>
</feature>
<dbReference type="AlphaFoldDB" id="A0A5J4S526"/>
<comment type="caution">
    <text evidence="2">The sequence shown here is derived from an EMBL/GenBank/DDBJ whole genome shotgun (WGS) entry which is preliminary data.</text>
</comment>
<organism evidence="2">
    <name type="scientific">termite gut metagenome</name>
    <dbReference type="NCBI Taxonomy" id="433724"/>
    <lineage>
        <taxon>unclassified sequences</taxon>
        <taxon>metagenomes</taxon>
        <taxon>organismal metagenomes</taxon>
    </lineage>
</organism>